<dbReference type="InterPro" id="IPR050090">
    <property type="entry name" value="Tyrosine_recombinase_XerCD"/>
</dbReference>
<dbReference type="Pfam" id="PF00589">
    <property type="entry name" value="Phage_integrase"/>
    <property type="match status" value="1"/>
</dbReference>
<evidence type="ECO:0000313" key="8">
    <source>
        <dbReference type="EMBL" id="GAA2021078.1"/>
    </source>
</evidence>
<dbReference type="Gene3D" id="1.10.443.10">
    <property type="entry name" value="Intergrase catalytic core"/>
    <property type="match status" value="1"/>
</dbReference>
<dbReference type="InterPro" id="IPR010998">
    <property type="entry name" value="Integrase_recombinase_N"/>
</dbReference>
<evidence type="ECO:0000259" key="6">
    <source>
        <dbReference type="PROSITE" id="PS51898"/>
    </source>
</evidence>
<feature type="domain" description="Core-binding (CB)" evidence="7">
    <location>
        <begin position="149"/>
        <end position="275"/>
    </location>
</feature>
<sequence>MAKSPVFKKCGCRGPVLDAAGRPKLDAVGRPVLRRLGSGCPQLRTGSRWNPKHGSWHFQIEVMMGVGQPRQHLTQGGIASSGEAEQAVDAIRALVAVPDELEDAPEAAANLRLEIVGRIRKSLKDKAPLPELEEIRKAAKLGQPVLHKLTVGEWLTEWIGAKGRISKNTVRGYQIHIEKYLIPHLGRIPLDRLRVAHVHAMIAVIADDAETIPVENAARRDMETAVKVARRSGDRETARELREKLASMPPYRKPANAATRQRIRATLRTALTAACAQQLITVNVAALAELESGKRPKALVWTPERVERWRRTGEVPSPVMVWTAEQTGAFLQRAAGHECFALFHLIAFTGLRRGEAVGLRWVDVDLGANTLHVTRQIVQIDWETFITPPKSEAGERDVAVDDRTVAILRTHRKEQAKARLAAGEDWVDSGLVFTGPDGAELHPGWVSAQFRLLLREAGLPPVRLHDLRHGAATLALAAGIDIKVVQEMLGHSSSTITRDTYTSVFDELKHAAAGAIANAITAATPPAA</sequence>
<dbReference type="Proteomes" id="UP001500751">
    <property type="component" value="Unassembled WGS sequence"/>
</dbReference>
<comment type="caution">
    <text evidence="8">The sequence shown here is derived from an EMBL/GenBank/DDBJ whole genome shotgun (WGS) entry which is preliminary data.</text>
</comment>
<dbReference type="PROSITE" id="PS51898">
    <property type="entry name" value="TYR_RECOMBINASE"/>
    <property type="match status" value="1"/>
</dbReference>
<accession>A0ABN2TUV9</accession>
<dbReference type="EMBL" id="BAAAQN010000007">
    <property type="protein sequence ID" value="GAA2021078.1"/>
    <property type="molecule type" value="Genomic_DNA"/>
</dbReference>
<keyword evidence="9" id="KW-1185">Reference proteome</keyword>
<feature type="domain" description="Tyr recombinase" evidence="6">
    <location>
        <begin position="317"/>
        <end position="514"/>
    </location>
</feature>
<dbReference type="InterPro" id="IPR002104">
    <property type="entry name" value="Integrase_catalytic"/>
</dbReference>
<gene>
    <name evidence="8" type="ORF">GCM10009839_17440</name>
</gene>
<keyword evidence="3 5" id="KW-0238">DNA-binding</keyword>
<dbReference type="RefSeq" id="WP_344664999.1">
    <property type="nucleotide sequence ID" value="NZ_BAAAQN010000007.1"/>
</dbReference>
<evidence type="ECO:0000256" key="5">
    <source>
        <dbReference type="PROSITE-ProRule" id="PRU01248"/>
    </source>
</evidence>
<dbReference type="Pfam" id="PF14659">
    <property type="entry name" value="Phage_int_SAM_3"/>
    <property type="match status" value="1"/>
</dbReference>
<evidence type="ECO:0000259" key="7">
    <source>
        <dbReference type="PROSITE" id="PS51900"/>
    </source>
</evidence>
<organism evidence="8 9">
    <name type="scientific">Catenulispora yoronensis</name>
    <dbReference type="NCBI Taxonomy" id="450799"/>
    <lineage>
        <taxon>Bacteria</taxon>
        <taxon>Bacillati</taxon>
        <taxon>Actinomycetota</taxon>
        <taxon>Actinomycetes</taxon>
        <taxon>Catenulisporales</taxon>
        <taxon>Catenulisporaceae</taxon>
        <taxon>Catenulispora</taxon>
    </lineage>
</organism>
<protein>
    <submittedName>
        <fullName evidence="8">Tyrosine-type recombinase/integrase</fullName>
    </submittedName>
</protein>
<name>A0ABN2TUV9_9ACTN</name>
<evidence type="ECO:0000313" key="9">
    <source>
        <dbReference type="Proteomes" id="UP001500751"/>
    </source>
</evidence>
<evidence type="ECO:0000256" key="4">
    <source>
        <dbReference type="ARBA" id="ARBA00023172"/>
    </source>
</evidence>
<dbReference type="InterPro" id="IPR004107">
    <property type="entry name" value="Integrase_SAM-like_N"/>
</dbReference>
<keyword evidence="4" id="KW-0233">DNA recombination</keyword>
<evidence type="ECO:0000256" key="3">
    <source>
        <dbReference type="ARBA" id="ARBA00023125"/>
    </source>
</evidence>
<keyword evidence="2" id="KW-0229">DNA integration</keyword>
<comment type="similarity">
    <text evidence="1">Belongs to the 'phage' integrase family.</text>
</comment>
<dbReference type="PROSITE" id="PS51900">
    <property type="entry name" value="CB"/>
    <property type="match status" value="1"/>
</dbReference>
<dbReference type="InterPro" id="IPR044068">
    <property type="entry name" value="CB"/>
</dbReference>
<dbReference type="InterPro" id="IPR013762">
    <property type="entry name" value="Integrase-like_cat_sf"/>
</dbReference>
<proteinExistence type="inferred from homology"/>
<evidence type="ECO:0000256" key="1">
    <source>
        <dbReference type="ARBA" id="ARBA00008857"/>
    </source>
</evidence>
<evidence type="ECO:0000256" key="2">
    <source>
        <dbReference type="ARBA" id="ARBA00022908"/>
    </source>
</evidence>
<dbReference type="CDD" id="cd01189">
    <property type="entry name" value="INT_ICEBs1_C_like"/>
    <property type="match status" value="1"/>
</dbReference>
<dbReference type="Gene3D" id="1.10.150.130">
    <property type="match status" value="1"/>
</dbReference>
<reference evidence="8 9" key="1">
    <citation type="journal article" date="2019" name="Int. J. Syst. Evol. Microbiol.">
        <title>The Global Catalogue of Microorganisms (GCM) 10K type strain sequencing project: providing services to taxonomists for standard genome sequencing and annotation.</title>
        <authorList>
            <consortium name="The Broad Institute Genomics Platform"/>
            <consortium name="The Broad Institute Genome Sequencing Center for Infectious Disease"/>
            <person name="Wu L."/>
            <person name="Ma J."/>
        </authorList>
    </citation>
    <scope>NUCLEOTIDE SEQUENCE [LARGE SCALE GENOMIC DNA]</scope>
    <source>
        <strain evidence="8 9">JCM 16014</strain>
    </source>
</reference>
<dbReference type="InterPro" id="IPR011010">
    <property type="entry name" value="DNA_brk_join_enz"/>
</dbReference>
<dbReference type="SUPFAM" id="SSF56349">
    <property type="entry name" value="DNA breaking-rejoining enzymes"/>
    <property type="match status" value="1"/>
</dbReference>
<dbReference type="PANTHER" id="PTHR30349:SF41">
    <property type="entry name" value="INTEGRASE_RECOMBINASE PROTEIN MJ0367-RELATED"/>
    <property type="match status" value="1"/>
</dbReference>
<dbReference type="PANTHER" id="PTHR30349">
    <property type="entry name" value="PHAGE INTEGRASE-RELATED"/>
    <property type="match status" value="1"/>
</dbReference>